<organism evidence="1 2">
    <name type="scientific">Nitrosomonas halophila</name>
    <dbReference type="NCBI Taxonomy" id="44576"/>
    <lineage>
        <taxon>Bacteria</taxon>
        <taxon>Pseudomonadati</taxon>
        <taxon>Pseudomonadota</taxon>
        <taxon>Betaproteobacteria</taxon>
        <taxon>Nitrosomonadales</taxon>
        <taxon>Nitrosomonadaceae</taxon>
        <taxon>Nitrosomonas</taxon>
    </lineage>
</organism>
<name>A0A1H3LR51_9PROT</name>
<keyword evidence="2" id="KW-1185">Reference proteome</keyword>
<evidence type="ECO:0000313" key="1">
    <source>
        <dbReference type="EMBL" id="SDY66861.1"/>
    </source>
</evidence>
<dbReference type="Proteomes" id="UP000198640">
    <property type="component" value="Unassembled WGS sequence"/>
</dbReference>
<evidence type="ECO:0000313" key="2">
    <source>
        <dbReference type="Proteomes" id="UP000198640"/>
    </source>
</evidence>
<dbReference type="Gene3D" id="3.90.320.10">
    <property type="match status" value="1"/>
</dbReference>
<reference evidence="1 2" key="1">
    <citation type="submission" date="2016-10" db="EMBL/GenBank/DDBJ databases">
        <authorList>
            <person name="de Groot N.N."/>
        </authorList>
    </citation>
    <scope>NUCLEOTIDE SEQUENCE [LARGE SCALE GENOMIC DNA]</scope>
    <source>
        <strain evidence="1 2">Nm1</strain>
    </source>
</reference>
<dbReference type="AlphaFoldDB" id="A0A1H3LR51"/>
<sequence length="127" mass="14721">MIEKDLRMNRPYPVTGRPDQVYQLANGLHIPVEGKNRDNYYVYDTDIAQLSLQAWLLRHNGMPTAKHGFVAINNRQTGKRRAIKVWLMDDECCSNLVERYLDVIECRVLPEKKFGPKCKACGHQMIC</sequence>
<accession>A0A1H3LR51</accession>
<dbReference type="STRING" id="44576.SAMN05421881_10521"/>
<dbReference type="InterPro" id="IPR011604">
    <property type="entry name" value="PDDEXK-like_dom_sf"/>
</dbReference>
<proteinExistence type="predicted"/>
<protein>
    <submittedName>
        <fullName evidence="1">Uncharacterized protein</fullName>
    </submittedName>
</protein>
<dbReference type="EMBL" id="FNOY01000052">
    <property type="protein sequence ID" value="SDY66861.1"/>
    <property type="molecule type" value="Genomic_DNA"/>
</dbReference>
<gene>
    <name evidence="1" type="ORF">SAMN05421881_10521</name>
</gene>